<protein>
    <submittedName>
        <fullName evidence="11">Outer membrane usher protein FimD/PapC</fullName>
    </submittedName>
</protein>
<name>A0A7Z1K300_9PSED</name>
<reference evidence="11 12" key="1">
    <citation type="submission" date="2017-09" db="EMBL/GenBank/DDBJ databases">
        <authorList>
            <person name="DeBolt S."/>
            <person name="Huntemann M."/>
            <person name="Clum A."/>
            <person name="Pillay M."/>
            <person name="Palaniappan K."/>
            <person name="Varghese N."/>
            <person name="Mikhailova N."/>
            <person name="Stamatis D."/>
            <person name="Reddy T."/>
            <person name="Daum C."/>
            <person name="Shapiro N."/>
            <person name="Ivanova N."/>
            <person name="Kyrpides N."/>
            <person name="Woyke T."/>
        </authorList>
    </citation>
    <scope>NUCLEOTIDE SEQUENCE [LARGE SCALE GENOMIC DNA]</scope>
    <source>
        <strain evidence="11 12">A2-S9</strain>
    </source>
</reference>
<dbReference type="PANTHER" id="PTHR30451">
    <property type="entry name" value="OUTER MEMBRANE USHER PROTEIN"/>
    <property type="match status" value="1"/>
</dbReference>
<dbReference type="Pfam" id="PF00577">
    <property type="entry name" value="Usher"/>
    <property type="match status" value="1"/>
</dbReference>
<evidence type="ECO:0000256" key="7">
    <source>
        <dbReference type="ARBA" id="ARBA00023136"/>
    </source>
</evidence>
<dbReference type="SUPFAM" id="SSF141729">
    <property type="entry name" value="FimD N-terminal domain-like"/>
    <property type="match status" value="1"/>
</dbReference>
<feature type="domain" description="PapC-like C-terminal" evidence="9">
    <location>
        <begin position="713"/>
        <end position="775"/>
    </location>
</feature>
<dbReference type="Gene3D" id="2.60.40.2070">
    <property type="match status" value="1"/>
</dbReference>
<dbReference type="GO" id="GO:0009279">
    <property type="term" value="C:cell outer membrane"/>
    <property type="evidence" value="ECO:0007669"/>
    <property type="project" value="UniProtKB-SubCell"/>
</dbReference>
<sequence>MAADVYAAPAAVLGFDLATLQARGIDPSVARYFQQAPRFSEGTRVVDLTVNGNPIGLTDARFNHEGALCFNRGLLDRAGLQIPARVIDKQVSAAQACHDFIAEYPKTVVTLRPGREEVVLVVPTQALRDMQQSTGHYARGGAAALVNYDVQGVNAHSRGDRGRFLSASTEMGFNVGDWIVRSRQLYLSNDERSATEHLYAYAQRDIAPLASTFQAGQISADSPVFGGVQLIGAQLFPDGMENRTSSNGVLVEGRARSQSRVEVRQSGALIYTTLVPEGPFTLRNLPLLNGTSDLDVRVIEIKGGQHSFIVPAASFRGSVPIKSGYTAAIGKVRDVDRRGAAEPLLAMASGTWALGEDAALSSGVQGTDNYHSVGLALDSSFDQRFSLGLRNNLSHDRKQKVRGSRSGVSFGSTLPGNVQMNLSATRQTSGYRDVLEAVGGEPGEVQGARARHQYTAGFSWSDPQLGGFAVGYSRSAHFDNRTSQHIYGAWNKNFRHANVAVSIDSQVGASGDSRDKNDGLGMRLQITVPLGSDRSVTSTVRRQGRHAGIGTAYSERVNDTLNYELRGERDLRGTSDQSVGGTLNATSRYTQLGLGLNRDSSSTIYSGQLQGAVVAHERGLTLSPYRVEDTFGVASVGNIPGARISTPQGPVWTDRWGMAVIPGLPAYQGSLVEVDGKSLPRQVDLNNGTKMLEVGRGSFSTVEFEVSKVRRMLVRVRDPSGQPLPKGTSVLAADNTFLTTVVGDGMIFLNNIEHSQVLTLSSPNATPCKLQLDLAEPSYDGQLYETSSAVCR</sequence>
<comment type="caution">
    <text evidence="11">The sequence shown here is derived from an EMBL/GenBank/DDBJ whole genome shotgun (WGS) entry which is preliminary data.</text>
</comment>
<reference evidence="11 12" key="2">
    <citation type="submission" date="2017-10" db="EMBL/GenBank/DDBJ databases">
        <title>Bacterial endophytes that colonize and modify switchgrass growth.</title>
        <authorList>
            <person name="Debolt S."/>
        </authorList>
    </citation>
    <scope>NUCLEOTIDE SEQUENCE [LARGE SCALE GENOMIC DNA]</scope>
    <source>
        <strain evidence="11 12">A2-S9</strain>
    </source>
</reference>
<dbReference type="EMBL" id="PDJN01000003">
    <property type="protein sequence ID" value="PFG60793.1"/>
    <property type="molecule type" value="Genomic_DNA"/>
</dbReference>
<keyword evidence="8" id="KW-0998">Cell outer membrane</keyword>
<dbReference type="InterPro" id="IPR042186">
    <property type="entry name" value="FimD_plug_dom"/>
</dbReference>
<dbReference type="Pfam" id="PF13953">
    <property type="entry name" value="PapC_C"/>
    <property type="match status" value="1"/>
</dbReference>
<evidence type="ECO:0000256" key="4">
    <source>
        <dbReference type="ARBA" id="ARBA00022452"/>
    </source>
</evidence>
<dbReference type="Gene3D" id="3.10.20.410">
    <property type="match status" value="1"/>
</dbReference>
<dbReference type="InterPro" id="IPR037224">
    <property type="entry name" value="PapC_N_sf"/>
</dbReference>
<feature type="domain" description="PapC N-terminal" evidence="10">
    <location>
        <begin position="15"/>
        <end position="151"/>
    </location>
</feature>
<evidence type="ECO:0000259" key="9">
    <source>
        <dbReference type="Pfam" id="PF13953"/>
    </source>
</evidence>
<dbReference type="InterPro" id="IPR025885">
    <property type="entry name" value="PapC_N"/>
</dbReference>
<evidence type="ECO:0000256" key="6">
    <source>
        <dbReference type="ARBA" id="ARBA00022729"/>
    </source>
</evidence>
<dbReference type="Gene3D" id="2.60.40.2610">
    <property type="entry name" value="Outer membrane usher protein FimD, plug domain"/>
    <property type="match status" value="1"/>
</dbReference>
<evidence type="ECO:0000256" key="5">
    <source>
        <dbReference type="ARBA" id="ARBA00022692"/>
    </source>
</evidence>
<evidence type="ECO:0000256" key="8">
    <source>
        <dbReference type="ARBA" id="ARBA00023237"/>
    </source>
</evidence>
<dbReference type="InterPro" id="IPR043142">
    <property type="entry name" value="PapC-like_C_sf"/>
</dbReference>
<accession>A0A7Z1K300</accession>
<dbReference type="InterPro" id="IPR000015">
    <property type="entry name" value="Fimb_usher"/>
</dbReference>
<comment type="similarity">
    <text evidence="2">Belongs to the fimbrial export usher family.</text>
</comment>
<dbReference type="GO" id="GO:0015473">
    <property type="term" value="F:fimbrial usher porin activity"/>
    <property type="evidence" value="ECO:0007669"/>
    <property type="project" value="InterPro"/>
</dbReference>
<dbReference type="Gene3D" id="2.60.40.3110">
    <property type="match status" value="1"/>
</dbReference>
<proteinExistence type="inferred from homology"/>
<evidence type="ECO:0000313" key="12">
    <source>
        <dbReference type="Proteomes" id="UP000221580"/>
    </source>
</evidence>
<dbReference type="InterPro" id="IPR025949">
    <property type="entry name" value="PapC-like_C"/>
</dbReference>
<dbReference type="Pfam" id="PF13954">
    <property type="entry name" value="PapC_N"/>
    <property type="match status" value="1"/>
</dbReference>
<evidence type="ECO:0000256" key="3">
    <source>
        <dbReference type="ARBA" id="ARBA00022448"/>
    </source>
</evidence>
<dbReference type="AlphaFoldDB" id="A0A7Z1K300"/>
<keyword evidence="6" id="KW-0732">Signal</keyword>
<keyword evidence="7" id="KW-0472">Membrane</keyword>
<evidence type="ECO:0000256" key="2">
    <source>
        <dbReference type="ARBA" id="ARBA00008064"/>
    </source>
</evidence>
<dbReference type="Proteomes" id="UP000221580">
    <property type="component" value="Unassembled WGS sequence"/>
</dbReference>
<keyword evidence="5" id="KW-0812">Transmembrane</keyword>
<keyword evidence="3" id="KW-0813">Transport</keyword>
<gene>
    <name evidence="11" type="ORF">DM05_5515</name>
</gene>
<dbReference type="RefSeq" id="WP_098480751.1">
    <property type="nucleotide sequence ID" value="NZ_PDJN01000003.1"/>
</dbReference>
<dbReference type="GO" id="GO:0009297">
    <property type="term" value="P:pilus assembly"/>
    <property type="evidence" value="ECO:0007669"/>
    <property type="project" value="InterPro"/>
</dbReference>
<dbReference type="PANTHER" id="PTHR30451:SF8">
    <property type="entry name" value="FIMBRIAL USHER PROTEIN"/>
    <property type="match status" value="1"/>
</dbReference>
<keyword evidence="4" id="KW-1134">Transmembrane beta strand</keyword>
<comment type="subcellular location">
    <subcellularLocation>
        <location evidence="1">Cell outer membrane</location>
        <topology evidence="1">Multi-pass membrane protein</topology>
    </subcellularLocation>
</comment>
<evidence type="ECO:0000313" key="11">
    <source>
        <dbReference type="EMBL" id="PFG60793.1"/>
    </source>
</evidence>
<evidence type="ECO:0000256" key="1">
    <source>
        <dbReference type="ARBA" id="ARBA00004571"/>
    </source>
</evidence>
<evidence type="ECO:0000259" key="10">
    <source>
        <dbReference type="Pfam" id="PF13954"/>
    </source>
</evidence>
<organism evidence="11 12">
    <name type="scientific">Pseudomonas poae</name>
    <dbReference type="NCBI Taxonomy" id="200451"/>
    <lineage>
        <taxon>Bacteria</taxon>
        <taxon>Pseudomonadati</taxon>
        <taxon>Pseudomonadota</taxon>
        <taxon>Gammaproteobacteria</taxon>
        <taxon>Pseudomonadales</taxon>
        <taxon>Pseudomonadaceae</taxon>
        <taxon>Pseudomonas</taxon>
    </lineage>
</organism>